<dbReference type="InterPro" id="IPR014710">
    <property type="entry name" value="RmlC-like_jellyroll"/>
</dbReference>
<protein>
    <submittedName>
        <fullName evidence="3">Capsular polysaccharide biosynthesis protein CapF</fullName>
    </submittedName>
</protein>
<keyword evidence="4" id="KW-1185">Reference proteome</keyword>
<accession>A0ABM8IIG8</accession>
<dbReference type="SUPFAM" id="SSF51182">
    <property type="entry name" value="RmlC-like cupins"/>
    <property type="match status" value="1"/>
</dbReference>
<feature type="domain" description="Capsular polysaccharide assembling protein CapF C-terminal" evidence="2">
    <location>
        <begin position="255"/>
        <end position="365"/>
    </location>
</feature>
<dbReference type="SUPFAM" id="SSF51735">
    <property type="entry name" value="NAD(P)-binding Rossmann-fold domains"/>
    <property type="match status" value="1"/>
</dbReference>
<organism evidence="3 4">
    <name type="scientific">Turicibacter faecis</name>
    <dbReference type="NCBI Taxonomy" id="2963365"/>
    <lineage>
        <taxon>Bacteria</taxon>
        <taxon>Bacillati</taxon>
        <taxon>Bacillota</taxon>
        <taxon>Erysipelotrichia</taxon>
        <taxon>Erysipelotrichales</taxon>
        <taxon>Turicibacteraceae</taxon>
        <taxon>Turicibacter</taxon>
    </lineage>
</organism>
<dbReference type="EMBL" id="AP028127">
    <property type="protein sequence ID" value="BEH91017.1"/>
    <property type="molecule type" value="Genomic_DNA"/>
</dbReference>
<dbReference type="InterPro" id="IPR011051">
    <property type="entry name" value="RmlC_Cupin_sf"/>
</dbReference>
<sequence>MNVLVTGANGFIGKNLVATLKSYQQYNILEIDKGGTPSELDQAVLQADFIFHLAGVNRPLNESEFFEGNEELTKRITNVLMAHEKNTPILFTSSIKAGDKTAYGKSKLSAEVALQRYAERNLAKVYIYRLPNVFGKWAQPHYNSAVATFCYQIARDEPIWIKDPNLLLNLVYIDDVLHQFLEILHEDCRKKSGLLTVTPVYSLTLGELANILTGFKTSRQTKEVIQTDNLLVKKLYSTYLSYLPENELSYPLIMHKDTRGSFTEFIKTSNRGQFSINCCKPGVTKGNHWHQTKIEKFLVVSGYGCVRLRSIFSHEILEYEVNGEDLKVIDIPAGYTHHIENTGETDLIVIIWCNESYDETHPDTYPLEV</sequence>
<dbReference type="InterPro" id="IPR029303">
    <property type="entry name" value="CapF_C"/>
</dbReference>
<evidence type="ECO:0000313" key="3">
    <source>
        <dbReference type="EMBL" id="BEH91017.1"/>
    </source>
</evidence>
<dbReference type="Proteomes" id="UP001432099">
    <property type="component" value="Chromosome"/>
</dbReference>
<dbReference type="Gene3D" id="2.60.120.10">
    <property type="entry name" value="Jelly Rolls"/>
    <property type="match status" value="1"/>
</dbReference>
<dbReference type="PANTHER" id="PTHR43245:SF55">
    <property type="entry name" value="NAD(P)-BINDING DOMAIN-CONTAINING PROTEIN"/>
    <property type="match status" value="1"/>
</dbReference>
<evidence type="ECO:0000259" key="1">
    <source>
        <dbReference type="Pfam" id="PF01370"/>
    </source>
</evidence>
<evidence type="ECO:0000313" key="4">
    <source>
        <dbReference type="Proteomes" id="UP001432099"/>
    </source>
</evidence>
<gene>
    <name evidence="3" type="primary">capF</name>
    <name evidence="3" type="ORF">T23_11190</name>
</gene>
<name>A0ABM8IIG8_9FIRM</name>
<dbReference type="InterPro" id="IPR036291">
    <property type="entry name" value="NAD(P)-bd_dom_sf"/>
</dbReference>
<evidence type="ECO:0000259" key="2">
    <source>
        <dbReference type="Pfam" id="PF14667"/>
    </source>
</evidence>
<feature type="domain" description="NAD-dependent epimerase/dehydratase" evidence="1">
    <location>
        <begin position="3"/>
        <end position="186"/>
    </location>
</feature>
<dbReference type="InterPro" id="IPR050177">
    <property type="entry name" value="Lipid_A_modif_metabolic_enz"/>
</dbReference>
<reference evidence="3" key="1">
    <citation type="journal article" date="2024" name="Int. J. Syst. Evol. Microbiol.">
        <title>Turicibacter faecis sp. nov., isolated from faeces of heart failure mouse model.</title>
        <authorList>
            <person name="Imamura Y."/>
            <person name="Motooka D."/>
            <person name="Nakajima Y."/>
            <person name="Ito S."/>
            <person name="Kitakaze M."/>
            <person name="Iida T."/>
            <person name="Nakamura S."/>
        </authorList>
    </citation>
    <scope>NUCLEOTIDE SEQUENCE</scope>
    <source>
        <strain evidence="3">TC023</strain>
    </source>
</reference>
<dbReference type="InterPro" id="IPR001509">
    <property type="entry name" value="Epimerase_deHydtase"/>
</dbReference>
<dbReference type="CDD" id="cd07007">
    <property type="entry name" value="cupin_CapF-like_C"/>
    <property type="match status" value="1"/>
</dbReference>
<dbReference type="Pfam" id="PF01370">
    <property type="entry name" value="Epimerase"/>
    <property type="match status" value="1"/>
</dbReference>
<dbReference type="RefSeq" id="WP_338618077.1">
    <property type="nucleotide sequence ID" value="NZ_AP028127.1"/>
</dbReference>
<proteinExistence type="predicted"/>
<dbReference type="Pfam" id="PF14667">
    <property type="entry name" value="Polysacc_synt_C"/>
    <property type="match status" value="1"/>
</dbReference>
<dbReference type="PANTHER" id="PTHR43245">
    <property type="entry name" value="BIFUNCTIONAL POLYMYXIN RESISTANCE PROTEIN ARNA"/>
    <property type="match status" value="1"/>
</dbReference>
<dbReference type="Gene3D" id="3.40.50.720">
    <property type="entry name" value="NAD(P)-binding Rossmann-like Domain"/>
    <property type="match status" value="1"/>
</dbReference>